<protein>
    <recommendedName>
        <fullName evidence="4">PX domain-containing protein</fullName>
    </recommendedName>
</protein>
<accession>D7G5E1</accession>
<proteinExistence type="predicted"/>
<feature type="compositionally biased region" description="Basic and acidic residues" evidence="1">
    <location>
        <begin position="103"/>
        <end position="114"/>
    </location>
</feature>
<feature type="region of interest" description="Disordered" evidence="1">
    <location>
        <begin position="164"/>
        <end position="185"/>
    </location>
</feature>
<evidence type="ECO:0008006" key="4">
    <source>
        <dbReference type="Google" id="ProtNLM"/>
    </source>
</evidence>
<reference evidence="2 3" key="1">
    <citation type="journal article" date="2010" name="Nature">
        <title>The Ectocarpus genome and the independent evolution of multicellularity in brown algae.</title>
        <authorList>
            <person name="Cock J.M."/>
            <person name="Sterck L."/>
            <person name="Rouze P."/>
            <person name="Scornet D."/>
            <person name="Allen A.E."/>
            <person name="Amoutzias G."/>
            <person name="Anthouard V."/>
            <person name="Artiguenave F."/>
            <person name="Aury J.M."/>
            <person name="Badger J.H."/>
            <person name="Beszteri B."/>
            <person name="Billiau K."/>
            <person name="Bonnet E."/>
            <person name="Bothwell J.H."/>
            <person name="Bowler C."/>
            <person name="Boyen C."/>
            <person name="Brownlee C."/>
            <person name="Carrano C.J."/>
            <person name="Charrier B."/>
            <person name="Cho G.Y."/>
            <person name="Coelho S.M."/>
            <person name="Collen J."/>
            <person name="Corre E."/>
            <person name="Da Silva C."/>
            <person name="Delage L."/>
            <person name="Delaroque N."/>
            <person name="Dittami S.M."/>
            <person name="Doulbeau S."/>
            <person name="Elias M."/>
            <person name="Farnham G."/>
            <person name="Gachon C.M."/>
            <person name="Gschloessl B."/>
            <person name="Heesch S."/>
            <person name="Jabbari K."/>
            <person name="Jubin C."/>
            <person name="Kawai H."/>
            <person name="Kimura K."/>
            <person name="Kloareg B."/>
            <person name="Kupper F.C."/>
            <person name="Lang D."/>
            <person name="Le Bail A."/>
            <person name="Leblanc C."/>
            <person name="Lerouge P."/>
            <person name="Lohr M."/>
            <person name="Lopez P.J."/>
            <person name="Martens C."/>
            <person name="Maumus F."/>
            <person name="Michel G."/>
            <person name="Miranda-Saavedra D."/>
            <person name="Morales J."/>
            <person name="Moreau H."/>
            <person name="Motomura T."/>
            <person name="Nagasato C."/>
            <person name="Napoli C.A."/>
            <person name="Nelson D.R."/>
            <person name="Nyvall-Collen P."/>
            <person name="Peters A.F."/>
            <person name="Pommier C."/>
            <person name="Potin P."/>
            <person name="Poulain J."/>
            <person name="Quesneville H."/>
            <person name="Read B."/>
            <person name="Rensing S.A."/>
            <person name="Ritter A."/>
            <person name="Rousvoal S."/>
            <person name="Samanta M."/>
            <person name="Samson G."/>
            <person name="Schroeder D.C."/>
            <person name="Segurens B."/>
            <person name="Strittmatter M."/>
            <person name="Tonon T."/>
            <person name="Tregear J.W."/>
            <person name="Valentin K."/>
            <person name="von Dassow P."/>
            <person name="Yamagishi T."/>
            <person name="Van de Peer Y."/>
            <person name="Wincker P."/>
        </authorList>
    </citation>
    <scope>NUCLEOTIDE SEQUENCE [LARGE SCALE GENOMIC DNA]</scope>
    <source>
        <strain evidence="3">Ec32 / CCAP1310/4</strain>
    </source>
</reference>
<dbReference type="Proteomes" id="UP000002630">
    <property type="component" value="Unassembled WGS sequence"/>
</dbReference>
<feature type="region of interest" description="Disordered" evidence="1">
    <location>
        <begin position="78"/>
        <end position="121"/>
    </location>
</feature>
<dbReference type="AlphaFoldDB" id="D7G5E1"/>
<keyword evidence="3" id="KW-1185">Reference proteome</keyword>
<dbReference type="EMBL" id="FN649760">
    <property type="protein sequence ID" value="CBJ33835.1"/>
    <property type="molecule type" value="Genomic_DNA"/>
</dbReference>
<feature type="compositionally biased region" description="Basic and acidic residues" evidence="1">
    <location>
        <begin position="12"/>
        <end position="22"/>
    </location>
</feature>
<name>D7G5E1_ECTSI</name>
<dbReference type="OrthoDB" id="10352503at2759"/>
<feature type="compositionally biased region" description="Polar residues" evidence="1">
    <location>
        <begin position="86"/>
        <end position="100"/>
    </location>
</feature>
<evidence type="ECO:0000313" key="2">
    <source>
        <dbReference type="EMBL" id="CBJ33835.1"/>
    </source>
</evidence>
<organism evidence="2 3">
    <name type="scientific">Ectocarpus siliculosus</name>
    <name type="common">Brown alga</name>
    <name type="synonym">Conferva siliculosa</name>
    <dbReference type="NCBI Taxonomy" id="2880"/>
    <lineage>
        <taxon>Eukaryota</taxon>
        <taxon>Sar</taxon>
        <taxon>Stramenopiles</taxon>
        <taxon>Ochrophyta</taxon>
        <taxon>PX clade</taxon>
        <taxon>Phaeophyceae</taxon>
        <taxon>Ectocarpales</taxon>
        <taxon>Ectocarpaceae</taxon>
        <taxon>Ectocarpus</taxon>
    </lineage>
</organism>
<gene>
    <name evidence="2" type="ORF">Esi_0636_0007</name>
</gene>
<sequence>MNIMTMPLAGMEPKRKAESFDREEAEDRAFRMLSEGELFYVETDVMHDVSLDPARHDHSHLGGVSLETITAARHLLEAPAKRGPSSVETEATSRTSSQDTAENESKGWEQQEVHAHRRPAAAPAAAAAAAVKSNVEPFYPAANRISLKEAQEWDFSKKLEDLASESRGRERSFSEPQLSSLSHSNNHHWKDVNERAECEACADACAALTEGLRRVWSLVFPEEQHNHGIGTLRSPSSTANMRVNHSSRHFASCTSTKTFEVSTNERDKEALEKLGVVPDISYHVVGTPASMTFTMHIAGYRVVSTILGMHAEYEVRLKGAGRRWSKWQRFSKFKTIAACTQGDPDAAAAWRRVVRAKPHYRCLNPDYLAHKCNLLETFLQQVLFAMPTPALLIHFVSQKN</sequence>
<evidence type="ECO:0000313" key="3">
    <source>
        <dbReference type="Proteomes" id="UP000002630"/>
    </source>
</evidence>
<feature type="region of interest" description="Disordered" evidence="1">
    <location>
        <begin position="1"/>
        <end position="22"/>
    </location>
</feature>
<evidence type="ECO:0000256" key="1">
    <source>
        <dbReference type="SAM" id="MobiDB-lite"/>
    </source>
</evidence>
<feature type="compositionally biased region" description="Low complexity" evidence="1">
    <location>
        <begin position="174"/>
        <end position="184"/>
    </location>
</feature>
<feature type="compositionally biased region" description="Basic and acidic residues" evidence="1">
    <location>
        <begin position="164"/>
        <end position="173"/>
    </location>
</feature>
<dbReference type="InParanoid" id="D7G5E1"/>